<evidence type="ECO:0000256" key="1">
    <source>
        <dbReference type="ARBA" id="ARBA00022670"/>
    </source>
</evidence>
<dbReference type="Pfam" id="PF03051">
    <property type="entry name" value="Peptidase_C1_2"/>
    <property type="match status" value="3"/>
</dbReference>
<keyword evidence="2" id="KW-0378">Hydrolase</keyword>
<dbReference type="GO" id="GO:0070005">
    <property type="term" value="F:cysteine-type aminopeptidase activity"/>
    <property type="evidence" value="ECO:0007669"/>
    <property type="project" value="InterPro"/>
</dbReference>
<evidence type="ECO:0000256" key="2">
    <source>
        <dbReference type="ARBA" id="ARBA00022801"/>
    </source>
</evidence>
<sequence>MEKNNKLDYKKYLKKNLSYQKNREYLLTRNALVTNDINTLATNVFNPDKNLNEFLIDAQKPSFSITDQDMSGRCWIFAGLNALRRRTADNLKMSNFVFSQTYMDFWDKYERANTFLHKMVEKANINLDDRDLNSELRNAGQDGGWYGYFDNLVNKYGLVPQEIMPDSFSGHNTFILNELLQILLIKATKEIRANQKDSKKQEDIIKSTLKKVLEMLVLAYGPVPTKFDWQYQADAKKEEENKEKDKKEEDSKKSEQNKALENKEADKQTEELKKQEEKDKQEFKEIKAEFSYIKGITPLEFAKEYVKYDSAEFLDLWTIGNDQDYKINQKYELKDSNNIIEAANFTFLNVDKKILKLFTLANLISKQTMWFAADVLHYRDNKTGAFDNEHFDYDALFNSDFSIDRNQQVRHHFISSNHAMAICGVDFDEQKTLNNQKALVQKYKKTKKINQYEFALELANTFEFKKWRIENSWGGKVGVKGFYYMTDSWFNDYLIDVVVSTNAADNFFANPKFINKELIDLVKQLKTKEILKQAIESKPILIDGYDPLGTNLKGVK</sequence>
<dbReference type="GO" id="GO:0006508">
    <property type="term" value="P:proteolysis"/>
    <property type="evidence" value="ECO:0007669"/>
    <property type="project" value="UniProtKB-KW"/>
</dbReference>
<dbReference type="InterPro" id="IPR038765">
    <property type="entry name" value="Papain-like_cys_pep_sf"/>
</dbReference>
<evidence type="ECO:0000256" key="3">
    <source>
        <dbReference type="ARBA" id="ARBA00022807"/>
    </source>
</evidence>
<feature type="region of interest" description="Disordered" evidence="4">
    <location>
        <begin position="237"/>
        <end position="278"/>
    </location>
</feature>
<dbReference type="GO" id="GO:0043418">
    <property type="term" value="P:homocysteine catabolic process"/>
    <property type="evidence" value="ECO:0007669"/>
    <property type="project" value="TreeGrafter"/>
</dbReference>
<evidence type="ECO:0000256" key="4">
    <source>
        <dbReference type="SAM" id="MobiDB-lite"/>
    </source>
</evidence>
<dbReference type="RefSeq" id="WP_272403981.1">
    <property type="nucleotide sequence ID" value="NZ_JAJHZP010000013.1"/>
</dbReference>
<dbReference type="PANTHER" id="PTHR10363">
    <property type="entry name" value="BLEOMYCIN HYDROLASE"/>
    <property type="match status" value="1"/>
</dbReference>
<dbReference type="GO" id="GO:0005737">
    <property type="term" value="C:cytoplasm"/>
    <property type="evidence" value="ECO:0007669"/>
    <property type="project" value="TreeGrafter"/>
</dbReference>
<keyword evidence="3" id="KW-0788">Thiol protease</keyword>
<evidence type="ECO:0000313" key="5">
    <source>
        <dbReference type="EMBL" id="MDC4183397.1"/>
    </source>
</evidence>
<dbReference type="GO" id="GO:0009636">
    <property type="term" value="P:response to toxic substance"/>
    <property type="evidence" value="ECO:0007669"/>
    <property type="project" value="TreeGrafter"/>
</dbReference>
<keyword evidence="5" id="KW-0031">Aminopeptidase</keyword>
<dbReference type="InterPro" id="IPR000169">
    <property type="entry name" value="Pept_cys_AS"/>
</dbReference>
<comment type="caution">
    <text evidence="5">The sequence shown here is derived from an EMBL/GenBank/DDBJ whole genome shotgun (WGS) entry which is preliminary data.</text>
</comment>
<evidence type="ECO:0000313" key="6">
    <source>
        <dbReference type="Proteomes" id="UP001216384"/>
    </source>
</evidence>
<dbReference type="InterPro" id="IPR004134">
    <property type="entry name" value="Peptidase_C1B"/>
</dbReference>
<dbReference type="EMBL" id="JAJHZP010000013">
    <property type="protein sequence ID" value="MDC4183397.1"/>
    <property type="molecule type" value="Genomic_DNA"/>
</dbReference>
<keyword evidence="1" id="KW-0645">Protease</keyword>
<dbReference type="PANTHER" id="PTHR10363:SF2">
    <property type="entry name" value="BLEOMYCIN HYDROLASE"/>
    <property type="match status" value="1"/>
</dbReference>
<dbReference type="Gene3D" id="3.90.70.10">
    <property type="entry name" value="Cysteine proteinases"/>
    <property type="match status" value="2"/>
</dbReference>
<dbReference type="AlphaFoldDB" id="A0AAW6HNI2"/>
<gene>
    <name evidence="5" type="ORF">LNO71_01915</name>
</gene>
<name>A0AAW6HNI2_9MOLU</name>
<dbReference type="PROSITE" id="PS00139">
    <property type="entry name" value="THIOL_PROTEASE_CYS"/>
    <property type="match status" value="1"/>
</dbReference>
<accession>A0AAW6HNI2</accession>
<protein>
    <submittedName>
        <fullName evidence="5">Aminopeptidase</fullName>
    </submittedName>
</protein>
<proteinExistence type="predicted"/>
<dbReference type="SUPFAM" id="SSF54001">
    <property type="entry name" value="Cysteine proteinases"/>
    <property type="match status" value="1"/>
</dbReference>
<organism evidence="5 6">
    <name type="scientific">Mycoplasma bradburyae</name>
    <dbReference type="NCBI Taxonomy" id="2963128"/>
    <lineage>
        <taxon>Bacteria</taxon>
        <taxon>Bacillati</taxon>
        <taxon>Mycoplasmatota</taxon>
        <taxon>Mollicutes</taxon>
        <taxon>Mycoplasmataceae</taxon>
        <taxon>Mycoplasma</taxon>
    </lineage>
</organism>
<dbReference type="Proteomes" id="UP001216384">
    <property type="component" value="Unassembled WGS sequence"/>
</dbReference>
<reference evidence="5" key="1">
    <citation type="submission" date="2021-11" db="EMBL/GenBank/DDBJ databases">
        <title>Description of Mycoplasma bradburyaesp. nov.from sea birds: a tribute to a great mycoplasmologist.</title>
        <authorList>
            <person name="Ramirez A.S."/>
            <person name="Poveda C."/>
            <person name="Suarez-Perez A."/>
            <person name="Rosales R.S."/>
            <person name="Dijkman R."/>
            <person name="Feberwee A."/>
            <person name="Spergser J."/>
            <person name="Szostak M.P."/>
            <person name="Ressel L."/>
            <person name="Calabuig P."/>
            <person name="Catania S."/>
            <person name="Gobbo F."/>
            <person name="Timofte D."/>
            <person name="Poveda J.B."/>
        </authorList>
    </citation>
    <scope>NUCLEOTIDE SEQUENCE</scope>
    <source>
        <strain evidence="5">T264</strain>
    </source>
</reference>